<evidence type="ECO:0000313" key="11">
    <source>
        <dbReference type="Proteomes" id="UP000305948"/>
    </source>
</evidence>
<comment type="subcellular location">
    <subcellularLocation>
        <location evidence="2">Cytoplasm</location>
    </subcellularLocation>
    <subcellularLocation>
        <location evidence="1">Nucleus</location>
    </subcellularLocation>
</comment>
<comment type="similarity">
    <text evidence="4">Belongs to the ELP4 family.</text>
</comment>
<feature type="region of interest" description="Disordered" evidence="9">
    <location>
        <begin position="367"/>
        <end position="461"/>
    </location>
</feature>
<feature type="compositionally biased region" description="Polar residues" evidence="9">
    <location>
        <begin position="10"/>
        <end position="21"/>
    </location>
</feature>
<dbReference type="AlphaFoldDB" id="A0A5C3NJG6"/>
<organism evidence="10 11">
    <name type="scientific">Heliocybe sulcata</name>
    <dbReference type="NCBI Taxonomy" id="5364"/>
    <lineage>
        <taxon>Eukaryota</taxon>
        <taxon>Fungi</taxon>
        <taxon>Dikarya</taxon>
        <taxon>Basidiomycota</taxon>
        <taxon>Agaricomycotina</taxon>
        <taxon>Agaricomycetes</taxon>
        <taxon>Gloeophyllales</taxon>
        <taxon>Gloeophyllaceae</taxon>
        <taxon>Heliocybe</taxon>
    </lineage>
</organism>
<feature type="compositionally biased region" description="Basic residues" evidence="9">
    <location>
        <begin position="441"/>
        <end position="450"/>
    </location>
</feature>
<accession>A0A5C3NJG6</accession>
<reference evidence="10 11" key="1">
    <citation type="journal article" date="2019" name="Nat. Ecol. Evol.">
        <title>Megaphylogeny resolves global patterns of mushroom evolution.</title>
        <authorList>
            <person name="Varga T."/>
            <person name="Krizsan K."/>
            <person name="Foldi C."/>
            <person name="Dima B."/>
            <person name="Sanchez-Garcia M."/>
            <person name="Sanchez-Ramirez S."/>
            <person name="Szollosi G.J."/>
            <person name="Szarkandi J.G."/>
            <person name="Papp V."/>
            <person name="Albert L."/>
            <person name="Andreopoulos W."/>
            <person name="Angelini C."/>
            <person name="Antonin V."/>
            <person name="Barry K.W."/>
            <person name="Bougher N.L."/>
            <person name="Buchanan P."/>
            <person name="Buyck B."/>
            <person name="Bense V."/>
            <person name="Catcheside P."/>
            <person name="Chovatia M."/>
            <person name="Cooper J."/>
            <person name="Damon W."/>
            <person name="Desjardin D."/>
            <person name="Finy P."/>
            <person name="Geml J."/>
            <person name="Haridas S."/>
            <person name="Hughes K."/>
            <person name="Justo A."/>
            <person name="Karasinski D."/>
            <person name="Kautmanova I."/>
            <person name="Kiss B."/>
            <person name="Kocsube S."/>
            <person name="Kotiranta H."/>
            <person name="LaButti K.M."/>
            <person name="Lechner B.E."/>
            <person name="Liimatainen K."/>
            <person name="Lipzen A."/>
            <person name="Lukacs Z."/>
            <person name="Mihaltcheva S."/>
            <person name="Morgado L.N."/>
            <person name="Niskanen T."/>
            <person name="Noordeloos M.E."/>
            <person name="Ohm R.A."/>
            <person name="Ortiz-Santana B."/>
            <person name="Ovrebo C."/>
            <person name="Racz N."/>
            <person name="Riley R."/>
            <person name="Savchenko A."/>
            <person name="Shiryaev A."/>
            <person name="Soop K."/>
            <person name="Spirin V."/>
            <person name="Szebenyi C."/>
            <person name="Tomsovsky M."/>
            <person name="Tulloss R.E."/>
            <person name="Uehling J."/>
            <person name="Grigoriev I.V."/>
            <person name="Vagvolgyi C."/>
            <person name="Papp T."/>
            <person name="Martin F.M."/>
            <person name="Miettinen O."/>
            <person name="Hibbett D.S."/>
            <person name="Nagy L.G."/>
        </authorList>
    </citation>
    <scope>NUCLEOTIDE SEQUENCE [LARGE SCALE GENOMIC DNA]</scope>
    <source>
        <strain evidence="10 11">OMC1185</strain>
    </source>
</reference>
<evidence type="ECO:0000256" key="7">
    <source>
        <dbReference type="ARBA" id="ARBA00022694"/>
    </source>
</evidence>
<protein>
    <recommendedName>
        <fullName evidence="5">Elongator complex protein 4</fullName>
    </recommendedName>
</protein>
<feature type="region of interest" description="Disordered" evidence="9">
    <location>
        <begin position="1"/>
        <end position="27"/>
    </location>
</feature>
<dbReference type="UniPathway" id="UPA00988"/>
<name>A0A5C3NJG6_9AGAM</name>
<evidence type="ECO:0000256" key="8">
    <source>
        <dbReference type="ARBA" id="ARBA00023242"/>
    </source>
</evidence>
<dbReference type="Gene3D" id="3.40.50.300">
    <property type="entry name" value="P-loop containing nucleotide triphosphate hydrolases"/>
    <property type="match status" value="1"/>
</dbReference>
<dbReference type="OrthoDB" id="289162at2759"/>
<dbReference type="EMBL" id="ML213503">
    <property type="protein sequence ID" value="TFK57380.1"/>
    <property type="molecule type" value="Genomic_DNA"/>
</dbReference>
<dbReference type="InterPro" id="IPR027417">
    <property type="entry name" value="P-loop_NTPase"/>
</dbReference>
<keyword evidence="6" id="KW-0963">Cytoplasm</keyword>
<dbReference type="Pfam" id="PF05625">
    <property type="entry name" value="PAXNEB"/>
    <property type="match status" value="1"/>
</dbReference>
<evidence type="ECO:0000313" key="10">
    <source>
        <dbReference type="EMBL" id="TFK57380.1"/>
    </source>
</evidence>
<dbReference type="Proteomes" id="UP000305948">
    <property type="component" value="Unassembled WGS sequence"/>
</dbReference>
<sequence length="461" mass="49157">MSSFKRKTVSKQPHATQHGTRSSPSSAATIITSTGIPSLDDILGGGLPLSCSSVILAPDVHSAYGELVAKYFVAQGLAVKQRILVVGDSAQEFASECMWTHGDVASAPSTSGLPGDEEEEEKASDHDSKVRIAWRYEQMKQFQTTVNSSNSSADEFCATFDLTCRIPAQVIAQAAEAQILSFIPVSHTGDSSPSDSVLKRVADVLQRNGPTPQATRICVPFFGSAEWGDLTPQDAIWFHYRLRRLLREYANSCAMICPVSYLCEDRWGGPGWLQKLAWVSDACVTLSAFGGDPSLSAIFPSHHGMVHIHSLPAPHTLLPPSDRFSALRGVSASASSAGGVGENNLAFKCMRKRLIFETLHLDVEGGVGERRTTPSTTFSAVEAGRPDDGPAEQPSGVGGETSQIGSDAAAVQVGIEDLSVPQTRAGSHSGTKGQVVPTPRKSAKAKKKVAFRSDAPDLYDF</sequence>
<feature type="compositionally biased region" description="Polar residues" evidence="9">
    <location>
        <begin position="420"/>
        <end position="432"/>
    </location>
</feature>
<keyword evidence="11" id="KW-1185">Reference proteome</keyword>
<evidence type="ECO:0000256" key="1">
    <source>
        <dbReference type="ARBA" id="ARBA00004123"/>
    </source>
</evidence>
<dbReference type="GO" id="GO:0005737">
    <property type="term" value="C:cytoplasm"/>
    <property type="evidence" value="ECO:0007669"/>
    <property type="project" value="UniProtKB-SubCell"/>
</dbReference>
<proteinExistence type="inferred from homology"/>
<evidence type="ECO:0000256" key="2">
    <source>
        <dbReference type="ARBA" id="ARBA00004496"/>
    </source>
</evidence>
<dbReference type="STRING" id="5364.A0A5C3NJG6"/>
<keyword evidence="7" id="KW-0819">tRNA processing</keyword>
<dbReference type="GO" id="GO:0008023">
    <property type="term" value="C:transcription elongation factor complex"/>
    <property type="evidence" value="ECO:0007669"/>
    <property type="project" value="TreeGrafter"/>
</dbReference>
<dbReference type="GO" id="GO:0033588">
    <property type="term" value="C:elongator holoenzyme complex"/>
    <property type="evidence" value="ECO:0007669"/>
    <property type="project" value="InterPro"/>
</dbReference>
<evidence type="ECO:0000256" key="4">
    <source>
        <dbReference type="ARBA" id="ARBA00007573"/>
    </source>
</evidence>
<dbReference type="CDD" id="cd19494">
    <property type="entry name" value="Elp4"/>
    <property type="match status" value="1"/>
</dbReference>
<dbReference type="GO" id="GO:0002098">
    <property type="term" value="P:tRNA wobble uridine modification"/>
    <property type="evidence" value="ECO:0007669"/>
    <property type="project" value="InterPro"/>
</dbReference>
<dbReference type="InterPro" id="IPR008728">
    <property type="entry name" value="Elongator_complex_protein_4"/>
</dbReference>
<dbReference type="PANTHER" id="PTHR12896">
    <property type="entry name" value="PAX6 NEIGHBOR PROTEIN PAXNEB"/>
    <property type="match status" value="1"/>
</dbReference>
<keyword evidence="8" id="KW-0539">Nucleus</keyword>
<evidence type="ECO:0000256" key="9">
    <source>
        <dbReference type="SAM" id="MobiDB-lite"/>
    </source>
</evidence>
<evidence type="ECO:0000256" key="6">
    <source>
        <dbReference type="ARBA" id="ARBA00022490"/>
    </source>
</evidence>
<evidence type="ECO:0000256" key="5">
    <source>
        <dbReference type="ARBA" id="ARBA00020265"/>
    </source>
</evidence>
<comment type="pathway">
    <text evidence="3">tRNA modification; 5-methoxycarbonylmethyl-2-thiouridine-tRNA biosynthesis.</text>
</comment>
<feature type="region of interest" description="Disordered" evidence="9">
    <location>
        <begin position="105"/>
        <end position="127"/>
    </location>
</feature>
<dbReference type="PANTHER" id="PTHR12896:SF1">
    <property type="entry name" value="ELONGATOR COMPLEX PROTEIN 4"/>
    <property type="match status" value="1"/>
</dbReference>
<evidence type="ECO:0000256" key="3">
    <source>
        <dbReference type="ARBA" id="ARBA00005043"/>
    </source>
</evidence>
<gene>
    <name evidence="10" type="ORF">OE88DRAFT_1671322</name>
</gene>